<evidence type="ECO:0000259" key="2">
    <source>
        <dbReference type="Pfam" id="PF01558"/>
    </source>
</evidence>
<keyword evidence="1 3" id="KW-0560">Oxidoreductase</keyword>
<evidence type="ECO:0000256" key="1">
    <source>
        <dbReference type="ARBA" id="ARBA00023002"/>
    </source>
</evidence>
<dbReference type="EMBL" id="JAGGKC010000004">
    <property type="protein sequence ID" value="MBP1918271.1"/>
    <property type="molecule type" value="Genomic_DNA"/>
</dbReference>
<dbReference type="SUPFAM" id="SSF53323">
    <property type="entry name" value="Pyruvate-ferredoxin oxidoreductase, PFOR, domain III"/>
    <property type="match status" value="1"/>
</dbReference>
<organism evidence="3 4">
    <name type="scientific">Youngiibacter multivorans</name>
    <dbReference type="NCBI Taxonomy" id="937251"/>
    <lineage>
        <taxon>Bacteria</taxon>
        <taxon>Bacillati</taxon>
        <taxon>Bacillota</taxon>
        <taxon>Clostridia</taxon>
        <taxon>Eubacteriales</taxon>
        <taxon>Clostridiaceae</taxon>
        <taxon>Youngiibacter</taxon>
    </lineage>
</organism>
<gene>
    <name evidence="3" type="ORF">J2Z34_000743</name>
</gene>
<dbReference type="InterPro" id="IPR002869">
    <property type="entry name" value="Pyrv_flavodox_OxRed_cen"/>
</dbReference>
<dbReference type="Proteomes" id="UP001519271">
    <property type="component" value="Unassembled WGS sequence"/>
</dbReference>
<protein>
    <submittedName>
        <fullName evidence="3">Pyruvate ferredoxin oxidoreductase gamma subunit/phenylglyoxylate dehydrogenase gamma subunit</fullName>
        <ecNumber evidence="3">1.2.1.58</ecNumber>
        <ecNumber evidence="3">1.2.7.1</ecNumber>
    </submittedName>
</protein>
<evidence type="ECO:0000313" key="3">
    <source>
        <dbReference type="EMBL" id="MBP1918271.1"/>
    </source>
</evidence>
<dbReference type="GO" id="GO:0047110">
    <property type="term" value="F:phenylglyoxylate dehydrogenase (acylating) activity"/>
    <property type="evidence" value="ECO:0007669"/>
    <property type="project" value="UniProtKB-EC"/>
</dbReference>
<dbReference type="InterPro" id="IPR011894">
    <property type="entry name" value="PorC_KorC"/>
</dbReference>
<dbReference type="EC" id="1.2.7.1" evidence="3"/>
<reference evidence="3 4" key="1">
    <citation type="submission" date="2021-03" db="EMBL/GenBank/DDBJ databases">
        <title>Genomic Encyclopedia of Type Strains, Phase IV (KMG-IV): sequencing the most valuable type-strain genomes for metagenomic binning, comparative biology and taxonomic classification.</title>
        <authorList>
            <person name="Goeker M."/>
        </authorList>
    </citation>
    <scope>NUCLEOTIDE SEQUENCE [LARGE SCALE GENOMIC DNA]</scope>
    <source>
        <strain evidence="3 4">DSM 6139</strain>
    </source>
</reference>
<proteinExistence type="predicted"/>
<sequence>MKEIRIHGRGGQGAVTTSEIIVYAAVMDGKFGACFPYFGFEKKGGPVSAFVRIDERKIREKNQVYNPNCIMVIDPTLLGSVDVFVGAKEDSILVINAKSIDDIKIPPNITKVAYIDANKASMEIFGKLLPNTIVLGAFVKATDWVSFDKVSEKTREVWGPKNIAALEFGYNNVTIVEINGGKGDDKN</sequence>
<dbReference type="InterPro" id="IPR051626">
    <property type="entry name" value="Oxidoreductase_gamma_subunit"/>
</dbReference>
<dbReference type="PANTHER" id="PTHR43366">
    <property type="entry name" value="PYRUVATE SYNTHASE SUBUNIT PORC"/>
    <property type="match status" value="1"/>
</dbReference>
<dbReference type="GO" id="GO:0019164">
    <property type="term" value="F:pyruvate synthase activity"/>
    <property type="evidence" value="ECO:0007669"/>
    <property type="project" value="UniProtKB-EC"/>
</dbReference>
<accession>A0ABS4G142</accession>
<dbReference type="InterPro" id="IPR019752">
    <property type="entry name" value="Pyrv/ketoisovalerate_OxRed_cat"/>
</dbReference>
<dbReference type="Pfam" id="PF01558">
    <property type="entry name" value="POR"/>
    <property type="match status" value="1"/>
</dbReference>
<dbReference type="NCBIfam" id="TIGR02175">
    <property type="entry name" value="PorC_KorC"/>
    <property type="match status" value="1"/>
</dbReference>
<dbReference type="Gene3D" id="3.40.920.10">
    <property type="entry name" value="Pyruvate-ferredoxin oxidoreductase, PFOR, domain III"/>
    <property type="match status" value="1"/>
</dbReference>
<dbReference type="RefSeq" id="WP_209458511.1">
    <property type="nucleotide sequence ID" value="NZ_JAGGKC010000004.1"/>
</dbReference>
<comment type="caution">
    <text evidence="3">The sequence shown here is derived from an EMBL/GenBank/DDBJ whole genome shotgun (WGS) entry which is preliminary data.</text>
</comment>
<evidence type="ECO:0000313" key="4">
    <source>
        <dbReference type="Proteomes" id="UP001519271"/>
    </source>
</evidence>
<feature type="domain" description="Pyruvate/ketoisovalerate oxidoreductase catalytic" evidence="2">
    <location>
        <begin position="10"/>
        <end position="170"/>
    </location>
</feature>
<dbReference type="PANTHER" id="PTHR43366:SF1">
    <property type="entry name" value="PYRUVATE SYNTHASE SUBUNIT PORC"/>
    <property type="match status" value="1"/>
</dbReference>
<name>A0ABS4G142_9CLOT</name>
<keyword evidence="3" id="KW-0670">Pyruvate</keyword>
<dbReference type="EC" id="1.2.1.58" evidence="3"/>
<keyword evidence="4" id="KW-1185">Reference proteome</keyword>